<proteinExistence type="predicted"/>
<sequence length="75" mass="8524">MNAANIESSDRLNRVLDLLSQGGEFSTLDIIKEANVCAVNSIISELRQNGFDIACQRRGEKWFYKLEKDLQTSQM</sequence>
<name>A0A6J5LJ74_9CAUD</name>
<gene>
    <name evidence="2" type="ORF">UFOVP272_32</name>
</gene>
<reference evidence="2" key="1">
    <citation type="submission" date="2020-04" db="EMBL/GenBank/DDBJ databases">
        <authorList>
            <person name="Chiriac C."/>
            <person name="Salcher M."/>
            <person name="Ghai R."/>
            <person name="Kavagutti S V."/>
        </authorList>
    </citation>
    <scope>NUCLEOTIDE SEQUENCE</scope>
</reference>
<dbReference type="EMBL" id="LR796279">
    <property type="protein sequence ID" value="CAB4134201.1"/>
    <property type="molecule type" value="Genomic_DNA"/>
</dbReference>
<dbReference type="InterPro" id="IPR055245">
    <property type="entry name" value="HTH_proteobacteria"/>
</dbReference>
<evidence type="ECO:0000313" key="2">
    <source>
        <dbReference type="EMBL" id="CAB4134201.1"/>
    </source>
</evidence>
<protein>
    <submittedName>
        <fullName evidence="2">Helix-turn-helix domain containing protein</fullName>
    </submittedName>
</protein>
<evidence type="ECO:0000259" key="1">
    <source>
        <dbReference type="Pfam" id="PF14090"/>
    </source>
</evidence>
<organism evidence="2">
    <name type="scientific">uncultured Caudovirales phage</name>
    <dbReference type="NCBI Taxonomy" id="2100421"/>
    <lineage>
        <taxon>Viruses</taxon>
        <taxon>Duplodnaviria</taxon>
        <taxon>Heunggongvirae</taxon>
        <taxon>Uroviricota</taxon>
        <taxon>Caudoviricetes</taxon>
        <taxon>Peduoviridae</taxon>
        <taxon>Maltschvirus</taxon>
        <taxon>Maltschvirus maltsch</taxon>
    </lineage>
</organism>
<accession>A0A6J5LJ74</accession>
<feature type="domain" description="Winged helix-turn-helix" evidence="1">
    <location>
        <begin position="13"/>
        <end position="58"/>
    </location>
</feature>
<dbReference type="Pfam" id="PF14090">
    <property type="entry name" value="HTH_39"/>
    <property type="match status" value="1"/>
</dbReference>